<evidence type="ECO:0000256" key="2">
    <source>
        <dbReference type="ARBA" id="ARBA00035112"/>
    </source>
</evidence>
<evidence type="ECO:0008006" key="6">
    <source>
        <dbReference type="Google" id="ProtNLM"/>
    </source>
</evidence>
<protein>
    <recommendedName>
        <fullName evidence="6">Cyclochlorotine biosynthesis protein O</fullName>
    </recommendedName>
</protein>
<feature type="transmembrane region" description="Helical" evidence="3">
    <location>
        <begin position="86"/>
        <end position="107"/>
    </location>
</feature>
<dbReference type="AlphaFoldDB" id="A0A9Q8SHQ1"/>
<dbReference type="PANTHER" id="PTHR33365">
    <property type="entry name" value="YALI0B05434P"/>
    <property type="match status" value="1"/>
</dbReference>
<name>A0A9Q8SHQ1_9PEZI</name>
<dbReference type="Pfam" id="PF11807">
    <property type="entry name" value="UstYa"/>
    <property type="match status" value="1"/>
</dbReference>
<reference evidence="4" key="1">
    <citation type="journal article" date="2021" name="Mol. Plant Microbe Interact.">
        <title>Complete Genome Sequence of the Plant-Pathogenic Fungus Colletotrichum lupini.</title>
        <authorList>
            <person name="Baroncelli R."/>
            <person name="Pensec F."/>
            <person name="Da Lio D."/>
            <person name="Boufleur T."/>
            <person name="Vicente I."/>
            <person name="Sarrocco S."/>
            <person name="Picot A."/>
            <person name="Baraldi E."/>
            <person name="Sukno S."/>
            <person name="Thon M."/>
            <person name="Le Floch G."/>
        </authorList>
    </citation>
    <scope>NUCLEOTIDE SEQUENCE</scope>
    <source>
        <strain evidence="4">IMI 504893</strain>
    </source>
</reference>
<evidence type="ECO:0000256" key="1">
    <source>
        <dbReference type="ARBA" id="ARBA00004685"/>
    </source>
</evidence>
<comment type="pathway">
    <text evidence="1">Mycotoxin biosynthesis.</text>
</comment>
<dbReference type="KEGG" id="clup:CLUP02_02806"/>
<evidence type="ECO:0000313" key="5">
    <source>
        <dbReference type="Proteomes" id="UP000830671"/>
    </source>
</evidence>
<dbReference type="RefSeq" id="XP_049138977.1">
    <property type="nucleotide sequence ID" value="XM_049281834.1"/>
</dbReference>
<dbReference type="GO" id="GO:0043386">
    <property type="term" value="P:mycotoxin biosynthetic process"/>
    <property type="evidence" value="ECO:0007669"/>
    <property type="project" value="InterPro"/>
</dbReference>
<gene>
    <name evidence="4" type="ORF">CLUP02_02806</name>
</gene>
<dbReference type="EMBL" id="CP019474">
    <property type="protein sequence ID" value="UQC77338.1"/>
    <property type="molecule type" value="Genomic_DNA"/>
</dbReference>
<dbReference type="PANTHER" id="PTHR33365:SF4">
    <property type="entry name" value="CYCLOCHLOROTINE BIOSYNTHESIS PROTEIN O"/>
    <property type="match status" value="1"/>
</dbReference>
<accession>A0A9Q8SHQ1</accession>
<organism evidence="4 5">
    <name type="scientific">Colletotrichum lupini</name>
    <dbReference type="NCBI Taxonomy" id="145971"/>
    <lineage>
        <taxon>Eukaryota</taxon>
        <taxon>Fungi</taxon>
        <taxon>Dikarya</taxon>
        <taxon>Ascomycota</taxon>
        <taxon>Pezizomycotina</taxon>
        <taxon>Sordariomycetes</taxon>
        <taxon>Hypocreomycetidae</taxon>
        <taxon>Glomerellales</taxon>
        <taxon>Glomerellaceae</taxon>
        <taxon>Colletotrichum</taxon>
        <taxon>Colletotrichum acutatum species complex</taxon>
    </lineage>
</organism>
<dbReference type="GeneID" id="73336844"/>
<keyword evidence="3" id="KW-1133">Transmembrane helix</keyword>
<keyword evidence="5" id="KW-1185">Reference proteome</keyword>
<keyword evidence="3" id="KW-0812">Transmembrane</keyword>
<evidence type="ECO:0000256" key="3">
    <source>
        <dbReference type="SAM" id="Phobius"/>
    </source>
</evidence>
<keyword evidence="3" id="KW-0472">Membrane</keyword>
<dbReference type="InterPro" id="IPR021765">
    <property type="entry name" value="UstYa-like"/>
</dbReference>
<sequence length="312" mass="35769">MPLWSMDPKYPNGARVPLSLIIMSSEKVYRSVPHEEEEVESLAGSLNTESTENVEAATGGNEATWRRMRLGDEHPCKEKARRLLRYWPWALHAVLLTTSVTLFAASFCLRYGNTNKDDTWVTEKYSSWSPAAGIIKYHTERYNLTPIMDWSPFVGAGYEIDRAWDHITNNIGDQMISRAELDKLGLDPKSIKTTNAVTGEEGYRVGLEVFHQLHCLNLLRQATYPEYYSRKEVGGDVAVEHKDLRGHLNHCIEALRLNLMCEADIGVFTFKMYPDLPLEGHWPDFSTLHTCRNFNDIRDWALTHSVTFENEE</sequence>
<proteinExistence type="inferred from homology"/>
<dbReference type="Proteomes" id="UP000830671">
    <property type="component" value="Chromosome 2"/>
</dbReference>
<evidence type="ECO:0000313" key="4">
    <source>
        <dbReference type="EMBL" id="UQC77338.1"/>
    </source>
</evidence>
<comment type="similarity">
    <text evidence="2">Belongs to the ustYa family.</text>
</comment>